<dbReference type="RefSeq" id="WP_157689455.1">
    <property type="nucleotide sequence ID" value="NZ_CP034345.1"/>
</dbReference>
<feature type="region of interest" description="Disordered" evidence="1">
    <location>
        <begin position="113"/>
        <end position="135"/>
    </location>
</feature>
<proteinExistence type="predicted"/>
<evidence type="ECO:0000313" key="3">
    <source>
        <dbReference type="Proteomes" id="UP000428325"/>
    </source>
</evidence>
<dbReference type="EMBL" id="CP034345">
    <property type="protein sequence ID" value="QGX94999.1"/>
    <property type="molecule type" value="Genomic_DNA"/>
</dbReference>
<dbReference type="KEGG" id="hra:EI982_09450"/>
<reference evidence="2 3" key="1">
    <citation type="submission" date="2018-12" db="EMBL/GenBank/DDBJ databases">
        <title>Complete genome sequence of Haloplanus rallus MBLA0036.</title>
        <authorList>
            <person name="Nam Y.-d."/>
            <person name="Kang J."/>
            <person name="Chung W.-H."/>
            <person name="Park Y.S."/>
        </authorList>
    </citation>
    <scope>NUCLEOTIDE SEQUENCE [LARGE SCALE GENOMIC DNA]</scope>
    <source>
        <strain evidence="2 3">MBLA0036</strain>
    </source>
</reference>
<evidence type="ECO:0000313" key="2">
    <source>
        <dbReference type="EMBL" id="QGX94999.1"/>
    </source>
</evidence>
<dbReference type="AlphaFoldDB" id="A0A6B9FER8"/>
<feature type="region of interest" description="Disordered" evidence="1">
    <location>
        <begin position="1"/>
        <end position="80"/>
    </location>
</feature>
<gene>
    <name evidence="2" type="ORF">EI982_09450</name>
</gene>
<feature type="compositionally biased region" description="Low complexity" evidence="1">
    <location>
        <begin position="20"/>
        <end position="45"/>
    </location>
</feature>
<feature type="compositionally biased region" description="Acidic residues" evidence="1">
    <location>
        <begin position="116"/>
        <end position="128"/>
    </location>
</feature>
<keyword evidence="3" id="KW-1185">Reference proteome</keyword>
<dbReference type="Proteomes" id="UP000428325">
    <property type="component" value="Chromosome"/>
</dbReference>
<dbReference type="OrthoDB" id="291334at2157"/>
<sequence length="135" mass="13898">MSGDGILPSDAVDVDPSGPTDASEAAAEATEQHAAAEGADASETSGMGSTSQLREMLLSTDPSPSLAEVDSPWNPDLGGPSRIYRAFMKMGNFDGMPAALDLVIGFGETLKTVSLDEPDDQDDQDDDGLPPGLEA</sequence>
<protein>
    <submittedName>
        <fullName evidence="2">Uncharacterized protein</fullName>
    </submittedName>
</protein>
<dbReference type="GeneID" id="43369761"/>
<name>A0A6B9FER8_9EURY</name>
<organism evidence="2 3">
    <name type="scientific">Haloplanus rallus</name>
    <dbReference type="NCBI Taxonomy" id="1816183"/>
    <lineage>
        <taxon>Archaea</taxon>
        <taxon>Methanobacteriati</taxon>
        <taxon>Methanobacteriota</taxon>
        <taxon>Stenosarchaea group</taxon>
        <taxon>Halobacteria</taxon>
        <taxon>Halobacteriales</taxon>
        <taxon>Haloferacaceae</taxon>
        <taxon>Haloplanus</taxon>
    </lineage>
</organism>
<evidence type="ECO:0000256" key="1">
    <source>
        <dbReference type="SAM" id="MobiDB-lite"/>
    </source>
</evidence>
<accession>A0A6B9FER8</accession>